<feature type="compositionally biased region" description="Basic residues" evidence="1">
    <location>
        <begin position="165"/>
        <end position="177"/>
    </location>
</feature>
<evidence type="ECO:0000259" key="2">
    <source>
        <dbReference type="Pfam" id="PF02854"/>
    </source>
</evidence>
<dbReference type="InterPro" id="IPR016024">
    <property type="entry name" value="ARM-type_fold"/>
</dbReference>
<dbReference type="InterPro" id="IPR003890">
    <property type="entry name" value="MIF4G-like_typ-3"/>
</dbReference>
<dbReference type="GO" id="GO:0016281">
    <property type="term" value="C:eukaryotic translation initiation factor 4F complex"/>
    <property type="evidence" value="ECO:0007669"/>
    <property type="project" value="TreeGrafter"/>
</dbReference>
<dbReference type="Proteomes" id="UP001153269">
    <property type="component" value="Unassembled WGS sequence"/>
</dbReference>
<dbReference type="AlphaFoldDB" id="A0A9N7YQB6"/>
<comment type="caution">
    <text evidence="3">The sequence shown here is derived from an EMBL/GenBank/DDBJ whole genome shotgun (WGS) entry which is preliminary data.</text>
</comment>
<evidence type="ECO:0000256" key="1">
    <source>
        <dbReference type="SAM" id="MobiDB-lite"/>
    </source>
</evidence>
<proteinExistence type="predicted"/>
<feature type="compositionally biased region" description="Basic and acidic residues" evidence="1">
    <location>
        <begin position="102"/>
        <end position="117"/>
    </location>
</feature>
<dbReference type="GO" id="GO:0003729">
    <property type="term" value="F:mRNA binding"/>
    <property type="evidence" value="ECO:0007669"/>
    <property type="project" value="TreeGrafter"/>
</dbReference>
<dbReference type="EMBL" id="CADEAL010001791">
    <property type="protein sequence ID" value="CAB1435641.1"/>
    <property type="molecule type" value="Genomic_DNA"/>
</dbReference>
<feature type="region of interest" description="Disordered" evidence="1">
    <location>
        <begin position="128"/>
        <end position="212"/>
    </location>
</feature>
<sequence length="212" mass="23981">MQTAAIMHDCVVRLLNHQDEESVECLCSLLTTMGKVLHLEEAKPQMDEYFNQIEKIVKEWKTSSGIRLMLQDIIDLRLNNWVSRGPEQGPITIVHKEAKIKEKEEPRKVQPQMDEKIQQGPWAQVTLVKGSGGGAKAGDSALQSSPSPQPSTPPQEKADFDGRRGNKNRNRRNRLHNLLHNAPAFSQPDPLTRGTSSKELLESPAPEDEWYW</sequence>
<gene>
    <name evidence="3" type="ORF">PLEPLA_LOCUS23698</name>
</gene>
<feature type="compositionally biased region" description="Low complexity" evidence="1">
    <location>
        <begin position="137"/>
        <end position="146"/>
    </location>
</feature>
<dbReference type="Pfam" id="PF02854">
    <property type="entry name" value="MIF4G"/>
    <property type="match status" value="1"/>
</dbReference>
<evidence type="ECO:0000313" key="4">
    <source>
        <dbReference type="Proteomes" id="UP001153269"/>
    </source>
</evidence>
<accession>A0A9N7YQB6</accession>
<feature type="domain" description="MIF4G" evidence="2">
    <location>
        <begin position="3"/>
        <end position="80"/>
    </location>
</feature>
<dbReference type="SUPFAM" id="SSF48371">
    <property type="entry name" value="ARM repeat"/>
    <property type="match status" value="1"/>
</dbReference>
<dbReference type="Gene3D" id="1.25.40.180">
    <property type="match status" value="1"/>
</dbReference>
<dbReference type="PANTHER" id="PTHR23253">
    <property type="entry name" value="EUKARYOTIC TRANSLATION INITIATION FACTOR 4 GAMMA"/>
    <property type="match status" value="1"/>
</dbReference>
<name>A0A9N7YQB6_PLEPL</name>
<evidence type="ECO:0000313" key="3">
    <source>
        <dbReference type="EMBL" id="CAB1435641.1"/>
    </source>
</evidence>
<dbReference type="GO" id="GO:0003743">
    <property type="term" value="F:translation initiation factor activity"/>
    <property type="evidence" value="ECO:0007669"/>
    <property type="project" value="TreeGrafter"/>
</dbReference>
<keyword evidence="4" id="KW-1185">Reference proteome</keyword>
<dbReference type="PANTHER" id="PTHR23253:SF23">
    <property type="entry name" value="EUKARYOTIC TRANSLATION INITIATION FACTOR 4 GAMMA 3"/>
    <property type="match status" value="1"/>
</dbReference>
<organism evidence="3 4">
    <name type="scientific">Pleuronectes platessa</name>
    <name type="common">European plaice</name>
    <dbReference type="NCBI Taxonomy" id="8262"/>
    <lineage>
        <taxon>Eukaryota</taxon>
        <taxon>Metazoa</taxon>
        <taxon>Chordata</taxon>
        <taxon>Craniata</taxon>
        <taxon>Vertebrata</taxon>
        <taxon>Euteleostomi</taxon>
        <taxon>Actinopterygii</taxon>
        <taxon>Neopterygii</taxon>
        <taxon>Teleostei</taxon>
        <taxon>Neoteleostei</taxon>
        <taxon>Acanthomorphata</taxon>
        <taxon>Carangaria</taxon>
        <taxon>Pleuronectiformes</taxon>
        <taxon>Pleuronectoidei</taxon>
        <taxon>Pleuronectidae</taxon>
        <taxon>Pleuronectes</taxon>
    </lineage>
</organism>
<feature type="region of interest" description="Disordered" evidence="1">
    <location>
        <begin position="102"/>
        <end position="121"/>
    </location>
</feature>
<reference evidence="3" key="1">
    <citation type="submission" date="2020-03" db="EMBL/GenBank/DDBJ databases">
        <authorList>
            <person name="Weist P."/>
        </authorList>
    </citation>
    <scope>NUCLEOTIDE SEQUENCE</scope>
</reference>
<protein>
    <recommendedName>
        <fullName evidence="2">MIF4G domain-containing protein</fullName>
    </recommendedName>
</protein>